<keyword evidence="5" id="KW-0067">ATP-binding</keyword>
<sequence>MATEIPISHAAFSVWSALAATGGVLRSESASDRFTVGITSDSRQVRPGNLFVALKGERYDGHDYVEAAVRAGASLVIVQREYNGFLGDADAIVVEDTLKAWGDLARAHVRGWRRSHACRVEEPRVCVLTGSAGKTTTKEFCASFLMTIGSCHFSKGNLNNRIGLPAVIFGLEPYHRWLVLEAAMNQVGEIAALASIAEPDVALITNIGVAHAAGVSGGRSGVAREKGVLFEVLSQNGTAIVNCDDAAVYGQLARTRAKHVRTFGRMYDADYRLMDHTLLGVQGARVLFERPRSLEGRGEREQIEVHIPLLSEVAALDMIGGLAAAEATIGRTIPVSLLHQALERTLFAAGRGLIFQLEHEMTLIDESYNANPSSMQAALHTLKNMATQRGGRAIAIVGEMRELGSLEASEHLALGDKMGEFSIDLAIGCGGAINLTLERAASHGVSVVNGNSVEEAIQAACDHVQPRDVVLVKASLRVNAARVVAALRERFTNPSIGIL</sequence>
<comment type="catalytic activity">
    <reaction evidence="10">
        <text>D-alanyl-D-alanine + UDP-N-acetyl-alpha-D-muramoyl-L-alanyl-gamma-D-glutamyl-meso-2,6-diaminopimelate + ATP = UDP-N-acetyl-alpha-D-muramoyl-L-alanyl-gamma-D-glutamyl-meso-2,6-diaminopimeloyl-D-alanyl-D-alanine + ADP + phosphate + H(+)</text>
        <dbReference type="Rhea" id="RHEA:28374"/>
        <dbReference type="ChEBI" id="CHEBI:15378"/>
        <dbReference type="ChEBI" id="CHEBI:30616"/>
        <dbReference type="ChEBI" id="CHEBI:43474"/>
        <dbReference type="ChEBI" id="CHEBI:57822"/>
        <dbReference type="ChEBI" id="CHEBI:61386"/>
        <dbReference type="ChEBI" id="CHEBI:83905"/>
        <dbReference type="ChEBI" id="CHEBI:456216"/>
        <dbReference type="EC" id="6.3.2.10"/>
    </reaction>
</comment>
<evidence type="ECO:0000259" key="12">
    <source>
        <dbReference type="Pfam" id="PF02875"/>
    </source>
</evidence>
<dbReference type="Pfam" id="PF01225">
    <property type="entry name" value="Mur_ligase"/>
    <property type="match status" value="1"/>
</dbReference>
<keyword evidence="4" id="KW-0547">Nucleotide-binding</keyword>
<feature type="domain" description="Mur ligase central" evidence="13">
    <location>
        <begin position="129"/>
        <end position="273"/>
    </location>
</feature>
<dbReference type="GO" id="GO:0005737">
    <property type="term" value="C:cytoplasm"/>
    <property type="evidence" value="ECO:0007669"/>
    <property type="project" value="UniProtKB-SubCell"/>
</dbReference>
<dbReference type="InterPro" id="IPR051046">
    <property type="entry name" value="MurCDEF_CellWall_CoF430Synth"/>
</dbReference>
<dbReference type="InterPro" id="IPR036565">
    <property type="entry name" value="Mur-like_cat_sf"/>
</dbReference>
<dbReference type="GO" id="GO:0009252">
    <property type="term" value="P:peptidoglycan biosynthetic process"/>
    <property type="evidence" value="ECO:0007669"/>
    <property type="project" value="UniProtKB-UniPathway"/>
</dbReference>
<evidence type="ECO:0000259" key="13">
    <source>
        <dbReference type="Pfam" id="PF08245"/>
    </source>
</evidence>
<evidence type="ECO:0000256" key="8">
    <source>
        <dbReference type="ARBA" id="ARBA00023306"/>
    </source>
</evidence>
<keyword evidence="3 10" id="KW-0132">Cell division</keyword>
<dbReference type="Gene3D" id="3.40.1190.10">
    <property type="entry name" value="Mur-like, catalytic domain"/>
    <property type="match status" value="1"/>
</dbReference>
<dbReference type="Proteomes" id="UP000185544">
    <property type="component" value="Chromosome"/>
</dbReference>
<evidence type="ECO:0000313" key="14">
    <source>
        <dbReference type="EMBL" id="APR99682.1"/>
    </source>
</evidence>
<dbReference type="GO" id="GO:0008766">
    <property type="term" value="F:UDP-N-acetylmuramoylalanyl-D-glutamyl-2,6-diaminopimelate-D-alanyl-D-alanine ligase activity"/>
    <property type="evidence" value="ECO:0007669"/>
    <property type="project" value="RHEA"/>
</dbReference>
<dbReference type="EC" id="6.3.2.10" evidence="10"/>
<accession>A0A1L6MVX9</accession>
<dbReference type="OrthoDB" id="9801978at2"/>
<dbReference type="GO" id="GO:0051301">
    <property type="term" value="P:cell division"/>
    <property type="evidence" value="ECO:0007669"/>
    <property type="project" value="UniProtKB-KW"/>
</dbReference>
<keyword evidence="1" id="KW-0963">Cytoplasm</keyword>
<dbReference type="Pfam" id="PF02875">
    <property type="entry name" value="Mur_ligase_C"/>
    <property type="match status" value="1"/>
</dbReference>
<dbReference type="InterPro" id="IPR035911">
    <property type="entry name" value="MurE/MurF_N"/>
</dbReference>
<dbReference type="InterPro" id="IPR036615">
    <property type="entry name" value="Mur_ligase_C_dom_sf"/>
</dbReference>
<dbReference type="Pfam" id="PF08245">
    <property type="entry name" value="Mur_ligase_M"/>
    <property type="match status" value="1"/>
</dbReference>
<proteinExistence type="predicted"/>
<keyword evidence="2" id="KW-0436">Ligase</keyword>
<evidence type="ECO:0000256" key="9">
    <source>
        <dbReference type="ARBA" id="ARBA00023316"/>
    </source>
</evidence>
<evidence type="ECO:0000256" key="2">
    <source>
        <dbReference type="ARBA" id="ARBA00022598"/>
    </source>
</evidence>
<dbReference type="NCBIfam" id="TIGR01143">
    <property type="entry name" value="murF"/>
    <property type="match status" value="1"/>
</dbReference>
<dbReference type="GO" id="GO:0047480">
    <property type="term" value="F:UDP-N-acetylmuramoyl-tripeptide-D-alanyl-D-alanine ligase activity"/>
    <property type="evidence" value="ECO:0007669"/>
    <property type="project" value="UniProtKB-EC"/>
</dbReference>
<dbReference type="GO" id="GO:0008360">
    <property type="term" value="P:regulation of cell shape"/>
    <property type="evidence" value="ECO:0007669"/>
    <property type="project" value="UniProtKB-KW"/>
</dbReference>
<evidence type="ECO:0000313" key="15">
    <source>
        <dbReference type="Proteomes" id="UP000185544"/>
    </source>
</evidence>
<keyword evidence="7 10" id="KW-0573">Peptidoglycan synthesis</keyword>
<feature type="domain" description="Mur ligase C-terminal" evidence="12">
    <location>
        <begin position="357"/>
        <end position="475"/>
    </location>
</feature>
<dbReference type="EMBL" id="CP016908">
    <property type="protein sequence ID" value="APR99682.1"/>
    <property type="molecule type" value="Genomic_DNA"/>
</dbReference>
<dbReference type="RefSeq" id="WP_075276329.1">
    <property type="nucleotide sequence ID" value="NZ_CP016908.1"/>
</dbReference>
<dbReference type="AlphaFoldDB" id="A0A1L6MVX9"/>
<dbReference type="InterPro" id="IPR013221">
    <property type="entry name" value="Mur_ligase_cen"/>
</dbReference>
<dbReference type="InterPro" id="IPR000713">
    <property type="entry name" value="Mur_ligase_N"/>
</dbReference>
<name>A0A1L6MVX9_9BACT</name>
<dbReference type="PANTHER" id="PTHR43024">
    <property type="entry name" value="UDP-N-ACETYLMURAMOYL-TRIPEPTIDE--D-ALANYL-D-ALANINE LIGASE"/>
    <property type="match status" value="1"/>
</dbReference>
<dbReference type="SUPFAM" id="SSF63418">
    <property type="entry name" value="MurE/MurF N-terminal domain"/>
    <property type="match status" value="1"/>
</dbReference>
<dbReference type="SUPFAM" id="SSF53244">
    <property type="entry name" value="MurD-like peptide ligases, peptide-binding domain"/>
    <property type="match status" value="1"/>
</dbReference>
<evidence type="ECO:0000256" key="6">
    <source>
        <dbReference type="ARBA" id="ARBA00022960"/>
    </source>
</evidence>
<keyword evidence="15" id="KW-1185">Reference proteome</keyword>
<evidence type="ECO:0000256" key="1">
    <source>
        <dbReference type="ARBA" id="ARBA00022490"/>
    </source>
</evidence>
<evidence type="ECO:0000256" key="10">
    <source>
        <dbReference type="RuleBase" id="RU004136"/>
    </source>
</evidence>
<dbReference type="InterPro" id="IPR005863">
    <property type="entry name" value="UDP-N-AcMur_synth"/>
</dbReference>
<evidence type="ECO:0000256" key="3">
    <source>
        <dbReference type="ARBA" id="ARBA00022618"/>
    </source>
</evidence>
<evidence type="ECO:0000259" key="11">
    <source>
        <dbReference type="Pfam" id="PF01225"/>
    </source>
</evidence>
<comment type="subcellular location">
    <subcellularLocation>
        <location evidence="10">Cytoplasm</location>
    </subcellularLocation>
</comment>
<dbReference type="UniPathway" id="UPA00219"/>
<dbReference type="GO" id="GO:0071555">
    <property type="term" value="P:cell wall organization"/>
    <property type="evidence" value="ECO:0007669"/>
    <property type="project" value="UniProtKB-KW"/>
</dbReference>
<dbReference type="STRING" id="1882918.BCY86_02580"/>
<comment type="pathway">
    <text evidence="10">Cell wall biogenesis; peptidoglycan biosynthesis.</text>
</comment>
<organism evidence="14 15">
    <name type="scientific">Pajaroellobacter abortibovis</name>
    <dbReference type="NCBI Taxonomy" id="1882918"/>
    <lineage>
        <taxon>Bacteria</taxon>
        <taxon>Pseudomonadati</taxon>
        <taxon>Myxococcota</taxon>
        <taxon>Polyangia</taxon>
        <taxon>Polyangiales</taxon>
        <taxon>Polyangiaceae</taxon>
    </lineage>
</organism>
<dbReference type="SUPFAM" id="SSF53623">
    <property type="entry name" value="MurD-like peptide ligases, catalytic domain"/>
    <property type="match status" value="1"/>
</dbReference>
<reference evidence="14 15" key="1">
    <citation type="submission" date="2016-08" db="EMBL/GenBank/DDBJ databases">
        <title>Identification and validation of antigenic proteins from Pajaroellobacter abortibovis using de-novo genome sequence assembly and reverse vaccinology.</title>
        <authorList>
            <person name="Welly B.T."/>
            <person name="Miller M.R."/>
            <person name="Stott J.L."/>
            <person name="Blanchard M.T."/>
            <person name="Islas-Trejo A.D."/>
            <person name="O'Rourke S.M."/>
            <person name="Young A.E."/>
            <person name="Medrano J.F."/>
            <person name="Van Eenennaam A.L."/>
        </authorList>
    </citation>
    <scope>NUCLEOTIDE SEQUENCE [LARGE SCALE GENOMIC DNA]</scope>
    <source>
        <strain evidence="14 15">BTF92-0548A/99-0131</strain>
    </source>
</reference>
<gene>
    <name evidence="14" type="ORF">BCY86_02580</name>
</gene>
<evidence type="ECO:0000256" key="4">
    <source>
        <dbReference type="ARBA" id="ARBA00022741"/>
    </source>
</evidence>
<dbReference type="KEGG" id="pabo:BCY86_02580"/>
<dbReference type="GO" id="GO:0005524">
    <property type="term" value="F:ATP binding"/>
    <property type="evidence" value="ECO:0007669"/>
    <property type="project" value="UniProtKB-KW"/>
</dbReference>
<keyword evidence="9 10" id="KW-0961">Cell wall biogenesis/degradation</keyword>
<dbReference type="Gene3D" id="3.40.1390.10">
    <property type="entry name" value="MurE/MurF, N-terminal domain"/>
    <property type="match status" value="1"/>
</dbReference>
<dbReference type="PANTHER" id="PTHR43024:SF1">
    <property type="entry name" value="UDP-N-ACETYLMURAMOYL-TRIPEPTIDE--D-ALANYL-D-ALANINE LIGASE"/>
    <property type="match status" value="1"/>
</dbReference>
<keyword evidence="6 10" id="KW-0133">Cell shape</keyword>
<dbReference type="InterPro" id="IPR004101">
    <property type="entry name" value="Mur_ligase_C"/>
</dbReference>
<evidence type="ECO:0000256" key="5">
    <source>
        <dbReference type="ARBA" id="ARBA00022840"/>
    </source>
</evidence>
<dbReference type="Gene3D" id="3.90.190.20">
    <property type="entry name" value="Mur ligase, C-terminal domain"/>
    <property type="match status" value="1"/>
</dbReference>
<comment type="function">
    <text evidence="10">Involved in cell wall formation. Catalyzes the final step in the synthesis of UDP-N-acetylmuramoyl-pentapeptide, the precursor of murein.</text>
</comment>
<feature type="domain" description="Mur ligase N-terminal catalytic" evidence="11">
    <location>
        <begin position="37"/>
        <end position="107"/>
    </location>
</feature>
<keyword evidence="8 10" id="KW-0131">Cell cycle</keyword>
<protein>
    <recommendedName>
        <fullName evidence="10">UDP-N-acetylmuramoyl-tripeptide--D-alanyl-D-alanine ligase</fullName>
        <ecNumber evidence="10">6.3.2.10</ecNumber>
    </recommendedName>
</protein>
<evidence type="ECO:0000256" key="7">
    <source>
        <dbReference type="ARBA" id="ARBA00022984"/>
    </source>
</evidence>